<evidence type="ECO:0000313" key="2">
    <source>
        <dbReference type="Proteomes" id="UP000192520"/>
    </source>
</evidence>
<name>A0A1W9NWI4_UNCC3</name>
<accession>A0A1W9NWI4</accession>
<sequence>MTREQKKYYERFSGFAINCARLINGLDWRIPSNKEWGRQLIRASGSVGANYSPRKTNLPHLIV</sequence>
<comment type="caution">
    <text evidence="1">The sequence shown here is derived from an EMBL/GenBank/DDBJ whole genome shotgun (WGS) entry which is preliminary data.</text>
</comment>
<dbReference type="EMBL" id="MZGJ01000031">
    <property type="protein sequence ID" value="OQX50531.1"/>
    <property type="molecule type" value="Genomic_DNA"/>
</dbReference>
<organism evidence="1 2">
    <name type="scientific">candidate division CPR3 bacterium 4484_211</name>
    <dbReference type="NCBI Taxonomy" id="1968527"/>
    <lineage>
        <taxon>Bacteria</taxon>
        <taxon>Bacteria division CPR3</taxon>
    </lineage>
</organism>
<gene>
    <name evidence="1" type="ORF">B5M47_03725</name>
</gene>
<dbReference type="STRING" id="1968527.B5M47_03725"/>
<evidence type="ECO:0000313" key="1">
    <source>
        <dbReference type="EMBL" id="OQX50531.1"/>
    </source>
</evidence>
<proteinExistence type="predicted"/>
<dbReference type="Proteomes" id="UP000192520">
    <property type="component" value="Unassembled WGS sequence"/>
</dbReference>
<reference evidence="2" key="1">
    <citation type="submission" date="2017-03" db="EMBL/GenBank/DDBJ databases">
        <title>Novel pathways for hydrocarbon cycling and metabolic interdependencies in hydrothermal sediment communities.</title>
        <authorList>
            <person name="Dombrowski N."/>
            <person name="Seitz K."/>
            <person name="Teske A."/>
            <person name="Baker B."/>
        </authorList>
    </citation>
    <scope>NUCLEOTIDE SEQUENCE [LARGE SCALE GENOMIC DNA]</scope>
</reference>
<protein>
    <recommendedName>
        <fullName evidence="3">Four helix bundle protein</fullName>
    </recommendedName>
</protein>
<dbReference type="AlphaFoldDB" id="A0A1W9NWI4"/>
<evidence type="ECO:0008006" key="3">
    <source>
        <dbReference type="Google" id="ProtNLM"/>
    </source>
</evidence>